<dbReference type="InterPro" id="IPR012340">
    <property type="entry name" value="NA-bd_OB-fold"/>
</dbReference>
<protein>
    <submittedName>
        <fullName evidence="2">Exoribonuclease II, mitochondrial</fullName>
    </submittedName>
</protein>
<evidence type="ECO:0000313" key="2">
    <source>
        <dbReference type="EMBL" id="CAY68589.1"/>
    </source>
</evidence>
<dbReference type="GO" id="GO:0006402">
    <property type="term" value="P:mRNA catabolic process"/>
    <property type="evidence" value="ECO:0007669"/>
    <property type="project" value="TreeGrafter"/>
</dbReference>
<dbReference type="SMR" id="C4QZB5"/>
<dbReference type="OMA" id="VFCIDSE"/>
<dbReference type="InParanoid" id="C4QZB5"/>
<dbReference type="FunCoup" id="C4QZB5">
    <property type="interactions" value="115"/>
</dbReference>
<keyword evidence="3" id="KW-1185">Reference proteome</keyword>
<evidence type="ECO:0000259" key="1">
    <source>
        <dbReference type="SMART" id="SM00955"/>
    </source>
</evidence>
<accession>C4QZB5</accession>
<dbReference type="GO" id="GO:0000175">
    <property type="term" value="F:3'-5'-RNA exonuclease activity"/>
    <property type="evidence" value="ECO:0007669"/>
    <property type="project" value="TreeGrafter"/>
</dbReference>
<reference evidence="2 3" key="1">
    <citation type="journal article" date="2009" name="Nat. Biotechnol.">
        <title>Genome sequence of the recombinant protein production host Pichia pastoris.</title>
        <authorList>
            <person name="De Schutter K."/>
            <person name="Lin Y.C."/>
            <person name="Tiels P."/>
            <person name="Van Hecke A."/>
            <person name="Glinka S."/>
            <person name="Weber-Lehmann J."/>
            <person name="Rouze P."/>
            <person name="Van de Peer Y."/>
            <person name="Callewaert N."/>
        </authorList>
    </citation>
    <scope>NUCLEOTIDE SEQUENCE [LARGE SCALE GENOMIC DNA]</scope>
    <source>
        <strain evidence="3">GS115 / ATCC 20864</strain>
    </source>
</reference>
<dbReference type="AlphaFoldDB" id="C4QZB5"/>
<dbReference type="InterPro" id="IPR001900">
    <property type="entry name" value="RNase_II/R"/>
</dbReference>
<dbReference type="KEGG" id="ppa:PAS_FragB_0057"/>
<dbReference type="GO" id="GO:0003723">
    <property type="term" value="F:RNA binding"/>
    <property type="evidence" value="ECO:0007669"/>
    <property type="project" value="InterPro"/>
</dbReference>
<dbReference type="OrthoDB" id="2285229at2759"/>
<dbReference type="PANTHER" id="PTHR23355:SF9">
    <property type="entry name" value="DIS3-LIKE EXONUCLEASE 2"/>
    <property type="match status" value="1"/>
</dbReference>
<evidence type="ECO:0000313" key="3">
    <source>
        <dbReference type="Proteomes" id="UP000000314"/>
    </source>
</evidence>
<dbReference type="GeneID" id="8197498"/>
<proteinExistence type="predicted"/>
<name>C4QZB5_KOMPG</name>
<dbReference type="Proteomes" id="UP000000314">
    <property type="component" value="Chromosome 1"/>
</dbReference>
<dbReference type="InterPro" id="IPR050180">
    <property type="entry name" value="RNR_Ribonuclease"/>
</dbReference>
<dbReference type="HOGENOM" id="CLU_012624_0_0_1"/>
<dbReference type="GO" id="GO:0000932">
    <property type="term" value="C:P-body"/>
    <property type="evidence" value="ECO:0007669"/>
    <property type="project" value="TreeGrafter"/>
</dbReference>
<dbReference type="eggNOG" id="KOG2102">
    <property type="taxonomic scope" value="Eukaryota"/>
</dbReference>
<sequence>MGSSQMVLAKVPYSRARHCLELIRRQSTSPPLSNKKEGLPKKLSQLRSESLIRNMLRVTKPDMVWRSKMFPKDTLSAQSSLNTIQNALVSHFGKVANSFKVSACLHTHISVGDVIALTPNVGTRLAVVVQIPNSPSDPRYTLITDQGEILFLSSLSSKLRFPQVFPTKWLRNLVIPEEISDLPPVGNPKAALEEPVDSSLLTASSSKVNTFISAKSPTKIITKYLVNFMADAWKKLPELNMKLEFLHNLLQSSEGPYQIGVFELLDACNRLDLNKVATMLTSGESPVNVYQKIAIEVFGEDYTFNYLPFQNFPLGKNVQGSFESSKNINISAFLSLVLCLRKNSKLYKHSITSVGLPLEVTIIPLPKVVEQDRILLKMKEDKTLLPELVRYIDSKVRGDTDLVQPDLYPQVINLLKDYSGNDYSNLPLLESLIVRILRNTHKFKNDFITRSTVYELLTLLKEIELNTDPTEWSNELAKPHTNVSETSTQEQNYYDNLEFKDTTDPLGKIRKTFNDTIYTIDGVDALEIDDGVSITENGDNWTIRTHIADPGSRLDLDSTLSKIGFRRAYTHYFPDTNDRHIPMLPRSFVKNVELTKKGQPVRTMCFELSYNTKKNKIESEKTQIYAALETNFVKLTYDEVDEILKGNDSFLEELSKKHDISKEKLSTDIHRMFTVSTNLKNHRFKKGALNFSPISKRLVKVEKVGEELSLIFDNQSFSKSQILVSELMIATNASVGEFCARRKIPSIYRIIQSKQRAPEVIEMFRQSQTCVNVPLTQRIMMMNFMGLSSFSSTPRPHESLGISRYCTVTSPLRRFTDLAIHWQLQSFLLNDKELLFTPANLDYIILHLKFKEHQIRSTMDRSKAFFTFRHLSQFKGDQQKFFKCVFLSNVSSAGTVEVSLLDYGVRCTLKRSDEKSHPGARMIGTLKIGDIIEDAYVEDIDLLEGNLLLRSPSCI</sequence>
<dbReference type="Pfam" id="PF00773">
    <property type="entry name" value="RNB"/>
    <property type="match status" value="1"/>
</dbReference>
<dbReference type="SMART" id="SM00955">
    <property type="entry name" value="RNB"/>
    <property type="match status" value="1"/>
</dbReference>
<organism evidence="2 3">
    <name type="scientific">Komagataella phaffii (strain GS115 / ATCC 20864)</name>
    <name type="common">Yeast</name>
    <name type="synonym">Pichia pastoris</name>
    <dbReference type="NCBI Taxonomy" id="644223"/>
    <lineage>
        <taxon>Eukaryota</taxon>
        <taxon>Fungi</taxon>
        <taxon>Dikarya</taxon>
        <taxon>Ascomycota</taxon>
        <taxon>Saccharomycotina</taxon>
        <taxon>Pichiomycetes</taxon>
        <taxon>Pichiales</taxon>
        <taxon>Pichiaceae</taxon>
        <taxon>Komagataella</taxon>
    </lineage>
</organism>
<feature type="domain" description="RNB" evidence="1">
    <location>
        <begin position="510"/>
        <end position="830"/>
    </location>
</feature>
<dbReference type="EMBL" id="FN392319">
    <property type="protein sequence ID" value="CAY68589.1"/>
    <property type="molecule type" value="Genomic_DNA"/>
</dbReference>
<dbReference type="STRING" id="644223.C4QZB5"/>
<dbReference type="SUPFAM" id="SSF50249">
    <property type="entry name" value="Nucleic acid-binding proteins"/>
    <property type="match status" value="1"/>
</dbReference>
<dbReference type="PANTHER" id="PTHR23355">
    <property type="entry name" value="RIBONUCLEASE"/>
    <property type="match status" value="1"/>
</dbReference>
<gene>
    <name evidence="2" type="ordered locus">PAS_FragB_0057</name>
</gene>
<dbReference type="RefSeq" id="XP_002490869.1">
    <property type="nucleotide sequence ID" value="XM_002490824.1"/>
</dbReference>